<dbReference type="InterPro" id="IPR000953">
    <property type="entry name" value="Chromo/chromo_shadow_dom"/>
</dbReference>
<dbReference type="PROSITE" id="PS50013">
    <property type="entry name" value="CHROMO_2"/>
    <property type="match status" value="1"/>
</dbReference>
<dbReference type="OrthoDB" id="10267344at2759"/>
<accession>A0A9P6TTV0</accession>
<evidence type="ECO:0000259" key="2">
    <source>
        <dbReference type="PROSITE" id="PS50013"/>
    </source>
</evidence>
<dbReference type="SUPFAM" id="SSF54160">
    <property type="entry name" value="Chromo domain-like"/>
    <property type="match status" value="1"/>
</dbReference>
<dbReference type="InterPro" id="IPR023780">
    <property type="entry name" value="Chromo_domain"/>
</dbReference>
<dbReference type="AlphaFoldDB" id="A0A9P6TTV0"/>
<proteinExistence type="predicted"/>
<sequence length="193" mass="22959">MSEEDLEKRIAYLTNLVYPAIAQKSQETQQRMIELFNRTHKMVEFLPGSYVMAKEDIVEGKLDPKYKGPYLVLRRTEFGSYELQDATKTTLPRNYAPEQLKKVTQALDRANEESFEVQAILSHRDTMEGKRYLVKWKGYDASHNSEIAPEDFDSPAMMTRYHKQQRRHNPYARRQQERRDDQAQKRADKRRQR</sequence>
<gene>
    <name evidence="3" type="ORF">BG011_003335</name>
</gene>
<dbReference type="Pfam" id="PF00385">
    <property type="entry name" value="Chromo"/>
    <property type="match status" value="1"/>
</dbReference>
<dbReference type="SMART" id="SM00298">
    <property type="entry name" value="CHROMO"/>
    <property type="match status" value="1"/>
</dbReference>
<feature type="region of interest" description="Disordered" evidence="1">
    <location>
        <begin position="144"/>
        <end position="193"/>
    </location>
</feature>
<feature type="compositionally biased region" description="Basic residues" evidence="1">
    <location>
        <begin position="160"/>
        <end position="171"/>
    </location>
</feature>
<evidence type="ECO:0000313" key="4">
    <source>
        <dbReference type="Proteomes" id="UP000726737"/>
    </source>
</evidence>
<dbReference type="EMBL" id="JAAAJA010002219">
    <property type="protein sequence ID" value="KAG0242326.1"/>
    <property type="molecule type" value="Genomic_DNA"/>
</dbReference>
<evidence type="ECO:0000313" key="3">
    <source>
        <dbReference type="EMBL" id="KAG0242326.1"/>
    </source>
</evidence>
<protein>
    <recommendedName>
        <fullName evidence="2">Chromo domain-containing protein</fullName>
    </recommendedName>
</protein>
<organism evidence="3 4">
    <name type="scientific">Mortierella polycephala</name>
    <dbReference type="NCBI Taxonomy" id="41804"/>
    <lineage>
        <taxon>Eukaryota</taxon>
        <taxon>Fungi</taxon>
        <taxon>Fungi incertae sedis</taxon>
        <taxon>Mucoromycota</taxon>
        <taxon>Mortierellomycotina</taxon>
        <taxon>Mortierellomycetes</taxon>
        <taxon>Mortierellales</taxon>
        <taxon>Mortierellaceae</taxon>
        <taxon>Mortierella</taxon>
    </lineage>
</organism>
<dbReference type="Proteomes" id="UP000726737">
    <property type="component" value="Unassembled WGS sequence"/>
</dbReference>
<keyword evidence="4" id="KW-1185">Reference proteome</keyword>
<comment type="caution">
    <text evidence="3">The sequence shown here is derived from an EMBL/GenBank/DDBJ whole genome shotgun (WGS) entry which is preliminary data.</text>
</comment>
<feature type="compositionally biased region" description="Basic and acidic residues" evidence="1">
    <location>
        <begin position="174"/>
        <end position="186"/>
    </location>
</feature>
<dbReference type="InterPro" id="IPR016197">
    <property type="entry name" value="Chromo-like_dom_sf"/>
</dbReference>
<evidence type="ECO:0000256" key="1">
    <source>
        <dbReference type="SAM" id="MobiDB-lite"/>
    </source>
</evidence>
<feature type="domain" description="Chromo" evidence="2">
    <location>
        <begin position="115"/>
        <end position="173"/>
    </location>
</feature>
<dbReference type="Gene3D" id="2.40.50.40">
    <property type="match status" value="1"/>
</dbReference>
<name>A0A9P6TTV0_9FUNG</name>
<reference evidence="3" key="1">
    <citation type="journal article" date="2020" name="Fungal Divers.">
        <title>Resolving the Mortierellaceae phylogeny through synthesis of multi-gene phylogenetics and phylogenomics.</title>
        <authorList>
            <person name="Vandepol N."/>
            <person name="Liber J."/>
            <person name="Desiro A."/>
            <person name="Na H."/>
            <person name="Kennedy M."/>
            <person name="Barry K."/>
            <person name="Grigoriev I.V."/>
            <person name="Miller A.N."/>
            <person name="O'Donnell K."/>
            <person name="Stajich J.E."/>
            <person name="Bonito G."/>
        </authorList>
    </citation>
    <scope>NUCLEOTIDE SEQUENCE</scope>
    <source>
        <strain evidence="3">KOD948</strain>
    </source>
</reference>